<name>A0A364NDU3_STELY</name>
<dbReference type="EMBL" id="QGDH01000012">
    <property type="protein sequence ID" value="RAR15377.1"/>
    <property type="molecule type" value="Genomic_DNA"/>
</dbReference>
<dbReference type="Proteomes" id="UP000249619">
    <property type="component" value="Unassembled WGS sequence"/>
</dbReference>
<keyword evidence="2" id="KW-1133">Transmembrane helix</keyword>
<dbReference type="GO" id="GO:0017111">
    <property type="term" value="F:ribonucleoside triphosphate phosphatase activity"/>
    <property type="evidence" value="ECO:0007669"/>
    <property type="project" value="UniProtKB-EC"/>
</dbReference>
<gene>
    <name evidence="3" type="ORF">DDE83_001206</name>
</gene>
<keyword evidence="2" id="KW-0812">Transmembrane</keyword>
<keyword evidence="4" id="KW-1185">Reference proteome</keyword>
<dbReference type="STRING" id="183478.A0A364NDU3"/>
<feature type="compositionally biased region" description="Polar residues" evidence="1">
    <location>
        <begin position="586"/>
        <end position="604"/>
    </location>
</feature>
<keyword evidence="3" id="KW-0378">Hydrolase</keyword>
<accession>A0A364NDU3</accession>
<feature type="compositionally biased region" description="Low complexity" evidence="1">
    <location>
        <begin position="385"/>
        <end position="399"/>
    </location>
</feature>
<proteinExistence type="predicted"/>
<dbReference type="EC" id="3.6.1.15" evidence="3"/>
<keyword evidence="2" id="KW-0472">Membrane</keyword>
<feature type="transmembrane region" description="Helical" evidence="2">
    <location>
        <begin position="418"/>
        <end position="439"/>
    </location>
</feature>
<feature type="region of interest" description="Disordered" evidence="1">
    <location>
        <begin position="383"/>
        <end position="409"/>
    </location>
</feature>
<reference evidence="4" key="1">
    <citation type="submission" date="2018-05" db="EMBL/GenBank/DDBJ databases">
        <title>Draft genome sequence of Stemphylium lycopersici strain CIDEFI 213.</title>
        <authorList>
            <person name="Medina R."/>
            <person name="Franco M.E.E."/>
            <person name="Lucentini C.G."/>
            <person name="Saparrat M.C.N."/>
            <person name="Balatti P.A."/>
        </authorList>
    </citation>
    <scope>NUCLEOTIDE SEQUENCE [LARGE SCALE GENOMIC DNA]</scope>
    <source>
        <strain evidence="4">CIDEFI 213</strain>
    </source>
</reference>
<feature type="region of interest" description="Disordered" evidence="1">
    <location>
        <begin position="548"/>
        <end position="610"/>
    </location>
</feature>
<protein>
    <submittedName>
        <fullName evidence="3">AAA-domain-containing protein</fullName>
        <ecNumber evidence="3">3.6.1.15</ecNumber>
    </submittedName>
</protein>
<feature type="region of interest" description="Disordered" evidence="1">
    <location>
        <begin position="506"/>
        <end position="535"/>
    </location>
</feature>
<sequence>MGKLTSIMSSHASAPGKAANAFEDLTGISTSAFDNPYDALIAACEDDPEKYQLHRTTRNAQQKAKMLDQTFPGVTIDSILLRQQDPTVEPGFQDPRHCFVFWGRPTQKVKDMIHRVQQELLTVAPILGLWLMPQDNLHITVLEVTHSKTAPEIEKLVEITRDKIPAMTDYTYNHRTRLIKPLIGYDASALALSFVPAAGEGLHSGRTSDDDKFTYHHLRRDMFSLCSDAGVQVESRYVVPSSHLTIGRFIYSKDLEDDNGTPDPLKVKALINKIEEINGWLEKEFWPEHNDGKIPDGGEFNVGQEKGLHCGTGTLCCRDSVGQADFAFYACSTASRRQGFIGPERWISAPVSSAIAAETIPRMVSAPGSMQRLREHHNCAAASLPNASPTASPTGASSTEAEEPLETESPLPGIKRGIAIGVACSVSVILIAILAIFAIRRRNRALARGAKQKNLQTEDTGAEFGSQEKTWWMNTPPSPPPPAILPPPPVEADAHTIYELDAGHMPELHGETCPQEVEGSGESHSTSQEADEQYAQKLKQWREWEIASDADPSPTVRPTHWDLPLLTVSPPETSRGDVSPLLRSSWGPTSNGPSPISPPQNAHFQSGRLP</sequence>
<comment type="caution">
    <text evidence="3">The sequence shown here is derived from an EMBL/GenBank/DDBJ whole genome shotgun (WGS) entry which is preliminary data.</text>
</comment>
<dbReference type="SUPFAM" id="SSF55144">
    <property type="entry name" value="LigT-like"/>
    <property type="match status" value="1"/>
</dbReference>
<evidence type="ECO:0000313" key="3">
    <source>
        <dbReference type="EMBL" id="RAR15377.1"/>
    </source>
</evidence>
<organism evidence="3 4">
    <name type="scientific">Stemphylium lycopersici</name>
    <name type="common">Tomato gray leaf spot disease fungus</name>
    <name type="synonym">Thyrospora lycopersici</name>
    <dbReference type="NCBI Taxonomy" id="183478"/>
    <lineage>
        <taxon>Eukaryota</taxon>
        <taxon>Fungi</taxon>
        <taxon>Dikarya</taxon>
        <taxon>Ascomycota</taxon>
        <taxon>Pezizomycotina</taxon>
        <taxon>Dothideomycetes</taxon>
        <taxon>Pleosporomycetidae</taxon>
        <taxon>Pleosporales</taxon>
        <taxon>Pleosporineae</taxon>
        <taxon>Pleosporaceae</taxon>
        <taxon>Stemphylium</taxon>
    </lineage>
</organism>
<evidence type="ECO:0000256" key="2">
    <source>
        <dbReference type="SAM" id="Phobius"/>
    </source>
</evidence>
<dbReference type="AlphaFoldDB" id="A0A364NDU3"/>
<dbReference type="InterPro" id="IPR009097">
    <property type="entry name" value="Cyclic_Pdiesterase"/>
</dbReference>
<evidence type="ECO:0000313" key="4">
    <source>
        <dbReference type="Proteomes" id="UP000249619"/>
    </source>
</evidence>
<evidence type="ECO:0000256" key="1">
    <source>
        <dbReference type="SAM" id="MobiDB-lite"/>
    </source>
</evidence>